<keyword evidence="1" id="KW-0472">Membrane</keyword>
<dbReference type="EMBL" id="JAAIMP010000005">
    <property type="protein sequence ID" value="NSC76619.1"/>
    <property type="molecule type" value="Genomic_DNA"/>
</dbReference>
<dbReference type="EMBL" id="CVRQ01000022">
    <property type="protein sequence ID" value="CRL38974.1"/>
    <property type="molecule type" value="Genomic_DNA"/>
</dbReference>
<reference evidence="3" key="7">
    <citation type="submission" date="2020-02" db="EMBL/GenBank/DDBJ databases">
        <authorList>
            <person name="Littmann E."/>
            <person name="Sorbara M."/>
        </authorList>
    </citation>
    <scope>NUCLEOTIDE SEQUENCE</scope>
    <source>
        <strain evidence="3">MSK.16.45</strain>
    </source>
</reference>
<protein>
    <submittedName>
        <fullName evidence="2">Uncharacterized protein</fullName>
    </submittedName>
</protein>
<reference evidence="4 7" key="3">
    <citation type="submission" date="2018-08" db="EMBL/GenBank/DDBJ databases">
        <title>A genome reference for cultivated species of the human gut microbiota.</title>
        <authorList>
            <person name="Zou Y."/>
            <person name="Xue W."/>
            <person name="Luo G."/>
        </authorList>
    </citation>
    <scope>NUCLEOTIDE SEQUENCE [LARGE SCALE GENOMIC DNA]</scope>
    <source>
        <strain evidence="4 7">AM42-17AT</strain>
    </source>
</reference>
<dbReference type="RefSeq" id="WP_012743371.1">
    <property type="nucleotide sequence ID" value="NZ_CP092643.1"/>
</dbReference>
<reference evidence="5 8" key="4">
    <citation type="submission" date="2019-08" db="EMBL/GenBank/DDBJ databases">
        <authorList>
            <person name="Duncan S."/>
            <person name="Walker A."/>
        </authorList>
    </citation>
    <scope>NUCLEOTIDE SEQUENCE [LARGE SCALE GENOMIC DNA]</scope>
    <source>
        <strain evidence="5 8">T3WBe13</strain>
    </source>
</reference>
<evidence type="ECO:0000313" key="3">
    <source>
        <dbReference type="EMBL" id="NSC76619.1"/>
    </source>
</evidence>
<feature type="transmembrane region" description="Helical" evidence="1">
    <location>
        <begin position="6"/>
        <end position="28"/>
    </location>
</feature>
<accession>A0A0M6WPW8</accession>
<evidence type="ECO:0000313" key="7">
    <source>
        <dbReference type="Proteomes" id="UP000286220"/>
    </source>
</evidence>
<sequence length="154" mass="16859">MKEIMQTYGAMIVAVVVGIALLSGFGALKNKMSVAFAPQDILSSDSANDSYDSMKNIPVPGIELKEKMRQNAVSYSVYDLLDVTAHEDNLDKLEVYALYDSGRNDCTGSISADGSSLSFPDYGVYDMHVRITCKNGTRDHVRISIPINRKVADI</sequence>
<dbReference type="EMBL" id="VSTF01000011">
    <property type="protein sequence ID" value="TYL58536.1"/>
    <property type="molecule type" value="Genomic_DNA"/>
</dbReference>
<dbReference type="EMBL" id="QSFZ01000016">
    <property type="protein sequence ID" value="RHA89966.1"/>
    <property type="molecule type" value="Genomic_DNA"/>
</dbReference>
<evidence type="ECO:0000256" key="1">
    <source>
        <dbReference type="SAM" id="Phobius"/>
    </source>
</evidence>
<organism evidence="2 6">
    <name type="scientific">Agathobacter rectalis</name>
    <dbReference type="NCBI Taxonomy" id="39491"/>
    <lineage>
        <taxon>Bacteria</taxon>
        <taxon>Bacillati</taxon>
        <taxon>Bacillota</taxon>
        <taxon>Clostridia</taxon>
        <taxon>Lachnospirales</taxon>
        <taxon>Lachnospiraceae</taxon>
        <taxon>Agathobacter</taxon>
    </lineage>
</organism>
<reference evidence="2" key="2">
    <citation type="submission" date="2015-05" db="EMBL/GenBank/DDBJ databases">
        <authorList>
            <person name="Wang D.B."/>
            <person name="Wang M."/>
        </authorList>
    </citation>
    <scope>NUCLEOTIDE SEQUENCE [LARGE SCALE GENOMIC DNA]</scope>
    <source>
        <strain evidence="2">T1-815</strain>
    </source>
</reference>
<evidence type="ECO:0000313" key="8">
    <source>
        <dbReference type="Proteomes" id="UP000324327"/>
    </source>
</evidence>
<keyword evidence="1" id="KW-1133">Transmembrane helix</keyword>
<dbReference type="Proteomes" id="UP000049472">
    <property type="component" value="Unassembled WGS sequence"/>
</dbReference>
<evidence type="ECO:0000313" key="5">
    <source>
        <dbReference type="EMBL" id="TYL58536.1"/>
    </source>
</evidence>
<reference evidence="5 8" key="5">
    <citation type="submission" date="2019-09" db="EMBL/GenBank/DDBJ databases">
        <title>Strain-level analysis of Eubacterium rectale using genomes from metagenomes.</title>
        <authorList>
            <person name="Karcher N."/>
            <person name="Segata N."/>
        </authorList>
    </citation>
    <scope>NUCLEOTIDE SEQUENCE [LARGE SCALE GENOMIC DNA]</scope>
    <source>
        <strain evidence="5 8">T3WBe13</strain>
    </source>
</reference>
<evidence type="ECO:0000313" key="4">
    <source>
        <dbReference type="EMBL" id="RHA89966.1"/>
    </source>
</evidence>
<dbReference type="Proteomes" id="UP000286220">
    <property type="component" value="Unassembled WGS sequence"/>
</dbReference>
<reference evidence="6" key="1">
    <citation type="submission" date="2015-05" db="EMBL/GenBank/DDBJ databases">
        <authorList>
            <consortium name="Pathogen Informatics"/>
        </authorList>
    </citation>
    <scope>NUCLEOTIDE SEQUENCE [LARGE SCALE GENOMIC DNA]</scope>
    <source>
        <strain evidence="6">T1-815</strain>
    </source>
</reference>
<evidence type="ECO:0000313" key="2">
    <source>
        <dbReference type="EMBL" id="CRL38974.1"/>
    </source>
</evidence>
<reference evidence="3" key="6">
    <citation type="journal article" date="2020" name="Cell Host Microbe">
        <title>Functional and Genomic Variation between Human-Derived Isolates of Lachnospiraceae Reveals Inter- and Intra-Species Diversity.</title>
        <authorList>
            <person name="Sorbara M.T."/>
            <person name="Littmann E.R."/>
            <person name="Fontana E."/>
            <person name="Moody T.U."/>
            <person name="Kohout C.E."/>
            <person name="Gjonbalaj M."/>
            <person name="Eaton V."/>
            <person name="Seok R."/>
            <person name="Leiner I.M."/>
            <person name="Pamer E.G."/>
        </authorList>
    </citation>
    <scope>NUCLEOTIDE SEQUENCE</scope>
    <source>
        <strain evidence="3">MSK.16.45</strain>
    </source>
</reference>
<dbReference type="AlphaFoldDB" id="A0A0M6WPW8"/>
<dbReference type="Proteomes" id="UP001193756">
    <property type="component" value="Unassembled WGS sequence"/>
</dbReference>
<gene>
    <name evidence="4" type="ORF">DW912_13515</name>
    <name evidence="5" type="ORF">FYL31_10250</name>
    <name evidence="3" type="ORF">G4312_04820</name>
    <name evidence="2" type="ORF">T1815_19591</name>
</gene>
<keyword evidence="6" id="KW-1185">Reference proteome</keyword>
<dbReference type="Proteomes" id="UP000324327">
    <property type="component" value="Unassembled WGS sequence"/>
</dbReference>
<evidence type="ECO:0000313" key="6">
    <source>
        <dbReference type="Proteomes" id="UP000049472"/>
    </source>
</evidence>
<name>A0A0M6WPW8_9FIRM</name>
<keyword evidence="1" id="KW-0812">Transmembrane</keyword>
<proteinExistence type="predicted"/>
<dbReference type="GeneID" id="86989291"/>